<dbReference type="InterPro" id="IPR036615">
    <property type="entry name" value="Mur_ligase_C_dom_sf"/>
</dbReference>
<dbReference type="InterPro" id="IPR013221">
    <property type="entry name" value="Mur_ligase_cen"/>
</dbReference>
<dbReference type="InterPro" id="IPR018109">
    <property type="entry name" value="Folylpolyglutamate_synth_CS"/>
</dbReference>
<evidence type="ECO:0000256" key="10">
    <source>
        <dbReference type="ARBA" id="ARBA00022960"/>
    </source>
</evidence>
<dbReference type="STRING" id="50429.A0A2B4R147"/>
<comment type="subcellular location">
    <subcellularLocation>
        <location evidence="2">Cytoplasm</location>
    </subcellularLocation>
    <subcellularLocation>
        <location evidence="1">Membrane</location>
        <topology evidence="1">Multi-pass membrane protein</topology>
    </subcellularLocation>
</comment>
<evidence type="ECO:0000256" key="12">
    <source>
        <dbReference type="ARBA" id="ARBA00023136"/>
    </source>
</evidence>
<evidence type="ECO:0000256" key="7">
    <source>
        <dbReference type="ARBA" id="ARBA00022692"/>
    </source>
</evidence>
<evidence type="ECO:0000313" key="16">
    <source>
        <dbReference type="EMBL" id="PFX11381.1"/>
    </source>
</evidence>
<keyword evidence="11 14" id="KW-1133">Transmembrane helix</keyword>
<dbReference type="HAMAP" id="MF_00639">
    <property type="entry name" value="MurD"/>
    <property type="match status" value="1"/>
</dbReference>
<keyword evidence="6" id="KW-0132">Cell division</keyword>
<keyword evidence="4" id="KW-0963">Cytoplasm</keyword>
<dbReference type="OrthoDB" id="10070750at2759"/>
<keyword evidence="9" id="KW-0067">ATP-binding</keyword>
<keyword evidence="8" id="KW-0547">Nucleotide-binding</keyword>
<dbReference type="Pfam" id="PF08245">
    <property type="entry name" value="Mur_ligase_M"/>
    <property type="match status" value="1"/>
</dbReference>
<feature type="domain" description="Mur ligase central" evidence="15">
    <location>
        <begin position="108"/>
        <end position="209"/>
    </location>
</feature>
<keyword evidence="7 14" id="KW-0812">Transmembrane</keyword>
<dbReference type="Gene3D" id="3.90.190.20">
    <property type="entry name" value="Mur ligase, C-terminal domain"/>
    <property type="match status" value="1"/>
</dbReference>
<dbReference type="Pfam" id="PF21799">
    <property type="entry name" value="MurD-like_N"/>
    <property type="match status" value="1"/>
</dbReference>
<evidence type="ECO:0000256" key="9">
    <source>
        <dbReference type="ARBA" id="ARBA00022840"/>
    </source>
</evidence>
<keyword evidence="17" id="KW-1185">Reference proteome</keyword>
<dbReference type="UniPathway" id="UPA00219"/>
<dbReference type="Gene3D" id="3.40.1190.10">
    <property type="entry name" value="Mur-like, catalytic domain"/>
    <property type="match status" value="1"/>
</dbReference>
<feature type="transmembrane region" description="Helical" evidence="14">
    <location>
        <begin position="635"/>
        <end position="657"/>
    </location>
</feature>
<dbReference type="Gene3D" id="3.40.50.720">
    <property type="entry name" value="NAD(P)-binding Rossmann-like Domain"/>
    <property type="match status" value="1"/>
</dbReference>
<keyword evidence="5" id="KW-0436">Ligase</keyword>
<evidence type="ECO:0000256" key="4">
    <source>
        <dbReference type="ARBA" id="ARBA00022490"/>
    </source>
</evidence>
<dbReference type="GO" id="GO:0016020">
    <property type="term" value="C:membrane"/>
    <property type="evidence" value="ECO:0007669"/>
    <property type="project" value="UniProtKB-SubCell"/>
</dbReference>
<name>A0A2B4R147_STYPI</name>
<dbReference type="GO" id="GO:0051301">
    <property type="term" value="P:cell division"/>
    <property type="evidence" value="ECO:0007669"/>
    <property type="project" value="UniProtKB-KW"/>
</dbReference>
<feature type="transmembrane region" description="Helical" evidence="14">
    <location>
        <begin position="439"/>
        <end position="456"/>
    </location>
</feature>
<evidence type="ECO:0000256" key="5">
    <source>
        <dbReference type="ARBA" id="ARBA00022598"/>
    </source>
</evidence>
<dbReference type="SUPFAM" id="SSF53623">
    <property type="entry name" value="MurD-like peptide ligases, catalytic domain"/>
    <property type="match status" value="1"/>
</dbReference>
<keyword evidence="10" id="KW-0133">Cell shape</keyword>
<dbReference type="GO" id="GO:0005524">
    <property type="term" value="F:ATP binding"/>
    <property type="evidence" value="ECO:0007669"/>
    <property type="project" value="UniProtKB-KW"/>
</dbReference>
<keyword evidence="12 14" id="KW-0472">Membrane</keyword>
<evidence type="ECO:0000256" key="1">
    <source>
        <dbReference type="ARBA" id="ARBA00004141"/>
    </source>
</evidence>
<dbReference type="SUPFAM" id="SSF53244">
    <property type="entry name" value="MurD-like peptide ligases, peptide-binding domain"/>
    <property type="match status" value="1"/>
</dbReference>
<evidence type="ECO:0000256" key="11">
    <source>
        <dbReference type="ARBA" id="ARBA00022989"/>
    </source>
</evidence>
<dbReference type="GO" id="GO:0008360">
    <property type="term" value="P:regulation of cell shape"/>
    <property type="evidence" value="ECO:0007669"/>
    <property type="project" value="UniProtKB-KW"/>
</dbReference>
<evidence type="ECO:0000256" key="13">
    <source>
        <dbReference type="ARBA" id="ARBA00023306"/>
    </source>
</evidence>
<dbReference type="EMBL" id="LSMT01002669">
    <property type="protein sequence ID" value="PFX11381.1"/>
    <property type="molecule type" value="Genomic_DNA"/>
</dbReference>
<dbReference type="GO" id="GO:0008764">
    <property type="term" value="F:UDP-N-acetylmuramoylalanine-D-glutamate ligase activity"/>
    <property type="evidence" value="ECO:0007669"/>
    <property type="project" value="InterPro"/>
</dbReference>
<feature type="transmembrane region" description="Helical" evidence="14">
    <location>
        <begin position="598"/>
        <end position="623"/>
    </location>
</feature>
<dbReference type="InterPro" id="IPR036565">
    <property type="entry name" value="Mur-like_cat_sf"/>
</dbReference>
<dbReference type="GO" id="GO:0005737">
    <property type="term" value="C:cytoplasm"/>
    <property type="evidence" value="ECO:0007669"/>
    <property type="project" value="UniProtKB-SubCell"/>
</dbReference>
<proteinExistence type="inferred from homology"/>
<dbReference type="SUPFAM" id="SSF51984">
    <property type="entry name" value="MurCD N-terminal domain"/>
    <property type="match status" value="1"/>
</dbReference>
<dbReference type="PANTHER" id="PTHR43692:SF1">
    <property type="entry name" value="UDP-N-ACETYLMURAMOYLALANINE--D-GLUTAMATE LIGASE"/>
    <property type="match status" value="1"/>
</dbReference>
<evidence type="ECO:0000256" key="14">
    <source>
        <dbReference type="SAM" id="Phobius"/>
    </source>
</evidence>
<evidence type="ECO:0000313" key="17">
    <source>
        <dbReference type="Proteomes" id="UP000225706"/>
    </source>
</evidence>
<dbReference type="PROSITE" id="PS01011">
    <property type="entry name" value="FOLYLPOLYGLU_SYNT_1"/>
    <property type="match status" value="1"/>
</dbReference>
<feature type="transmembrane region" description="Helical" evidence="14">
    <location>
        <begin position="560"/>
        <end position="586"/>
    </location>
</feature>
<accession>A0A2B4R147</accession>
<protein>
    <submittedName>
        <fullName evidence="16">Lipid II flippase FtsW</fullName>
    </submittedName>
</protein>
<comment type="pathway">
    <text evidence="3">Cell wall biogenesis; peptidoglycan biosynthesis.</text>
</comment>
<sequence>MSSHSTLYGVLGLGRSGMGAVKFLVRHGHTVVVWDDRGIIRDQAKKRFGECIQIKPVEEWKGIHKIVLSPEIPPHHVEVQRLQAEGAFCLTEVDLFLDSHPEAKVIAVTGTNGKSTLVELIEHILGTAGISAASGGNLGTPCVELPTLSKEGVYILELSSYQLHWLKPYPFLVSCITNITPDHLEWHGDWNSYVHAKLKIAEKAKHVVLGNENLERSWHNLILDCRKELVEIVQSLKAENLARACLNTFRLSESVWEEALATFKGLPHRQEVMTGPGRSVLWVNDSKATNVAATHAALNAYKEYSIFWIAGGQIKKGDCWEQVLPGGSDLQGVFLYGESGDVLKEVFLGKGLSFVQSYSTLEEATLAAWQKVQDKQKESSNSKKTVVLLSPGGASFDQFKNFEERGEMFRKIVQALPQSAWLFSRAADSNMNGIIRHKASLLCMGLFAFCVACLLLQPDLGQTILLTVVWIGQFFLAGLPWIWIVAAAGVGILGLGGAYLFLPHVTKRIDGFLGASTKDPFGDGYQVTQSLEAFMRGGFFGQGPGEGMIKRHLPDAHADFIFAVAGEEFGLIFCLVLVALISFIVFRSLQHALKSQDLFIALAAFGLSIQFGLQALINIASTINLIPTKGMTLPFVSYGGSSTLAVGLALGALLGLLRRK</sequence>
<organism evidence="16 17">
    <name type="scientific">Stylophora pistillata</name>
    <name type="common">Smooth cauliflower coral</name>
    <dbReference type="NCBI Taxonomy" id="50429"/>
    <lineage>
        <taxon>Eukaryota</taxon>
        <taxon>Metazoa</taxon>
        <taxon>Cnidaria</taxon>
        <taxon>Anthozoa</taxon>
        <taxon>Hexacorallia</taxon>
        <taxon>Scleractinia</taxon>
        <taxon>Astrocoeniina</taxon>
        <taxon>Pocilloporidae</taxon>
        <taxon>Stylophora</taxon>
    </lineage>
</organism>
<evidence type="ECO:0000259" key="15">
    <source>
        <dbReference type="Pfam" id="PF08245"/>
    </source>
</evidence>
<evidence type="ECO:0000256" key="2">
    <source>
        <dbReference type="ARBA" id="ARBA00004496"/>
    </source>
</evidence>
<dbReference type="GO" id="GO:0004326">
    <property type="term" value="F:tetrahydrofolylpolyglutamate synthase activity"/>
    <property type="evidence" value="ECO:0007669"/>
    <property type="project" value="InterPro"/>
</dbReference>
<feature type="transmembrane region" description="Helical" evidence="14">
    <location>
        <begin position="468"/>
        <end position="501"/>
    </location>
</feature>
<dbReference type="PANTHER" id="PTHR43692">
    <property type="entry name" value="UDP-N-ACETYLMURAMOYLALANINE--D-GLUTAMATE LIGASE"/>
    <property type="match status" value="1"/>
</dbReference>
<dbReference type="Proteomes" id="UP000225706">
    <property type="component" value="Unassembled WGS sequence"/>
</dbReference>
<dbReference type="InterPro" id="IPR005762">
    <property type="entry name" value="MurD"/>
</dbReference>
<evidence type="ECO:0000256" key="6">
    <source>
        <dbReference type="ARBA" id="ARBA00022618"/>
    </source>
</evidence>
<keyword evidence="13" id="KW-0131">Cell cycle</keyword>
<comment type="caution">
    <text evidence="16">The sequence shown here is derived from an EMBL/GenBank/DDBJ whole genome shotgun (WGS) entry which is preliminary data.</text>
</comment>
<dbReference type="AlphaFoldDB" id="A0A2B4R147"/>
<evidence type="ECO:0000256" key="8">
    <source>
        <dbReference type="ARBA" id="ARBA00022741"/>
    </source>
</evidence>
<dbReference type="InterPro" id="IPR001182">
    <property type="entry name" value="FtsW/RodA"/>
</dbReference>
<reference evidence="17" key="1">
    <citation type="journal article" date="2017" name="bioRxiv">
        <title>Comparative analysis of the genomes of Stylophora pistillata and Acropora digitifera provides evidence for extensive differences between species of corals.</title>
        <authorList>
            <person name="Voolstra C.R."/>
            <person name="Li Y."/>
            <person name="Liew Y.J."/>
            <person name="Baumgarten S."/>
            <person name="Zoccola D."/>
            <person name="Flot J.-F."/>
            <person name="Tambutte S."/>
            <person name="Allemand D."/>
            <person name="Aranda M."/>
        </authorList>
    </citation>
    <scope>NUCLEOTIDE SEQUENCE [LARGE SCALE GENOMIC DNA]</scope>
</reference>
<gene>
    <name evidence="16" type="primary">ftsW</name>
    <name evidence="16" type="ORF">AWC38_SpisGene24923</name>
</gene>
<evidence type="ECO:0000256" key="3">
    <source>
        <dbReference type="ARBA" id="ARBA00004752"/>
    </source>
</evidence>
<dbReference type="Pfam" id="PF01098">
    <property type="entry name" value="FTSW_RODA_SPOVE"/>
    <property type="match status" value="1"/>
</dbReference>